<reference evidence="9" key="1">
    <citation type="submission" date="2014-03" db="EMBL/GenBank/DDBJ databases">
        <authorList>
            <person name="Aksoy S."/>
            <person name="Warren W."/>
            <person name="Wilson R.K."/>
        </authorList>
    </citation>
    <scope>NUCLEOTIDE SEQUENCE [LARGE SCALE GENOMIC DNA]</scope>
    <source>
        <strain evidence="9">IAEA</strain>
    </source>
</reference>
<dbReference type="PANTHER" id="PTHR23316">
    <property type="entry name" value="IMPORTIN ALPHA"/>
    <property type="match status" value="1"/>
</dbReference>
<dbReference type="GO" id="GO:0005634">
    <property type="term" value="C:nucleus"/>
    <property type="evidence" value="ECO:0007669"/>
    <property type="project" value="UniProtKB-ARBA"/>
</dbReference>
<dbReference type="FunFam" id="1.25.10.10:FF:000009">
    <property type="entry name" value="Importin subunit alpha"/>
    <property type="match status" value="1"/>
</dbReference>
<evidence type="ECO:0000256" key="3">
    <source>
        <dbReference type="ARBA" id="ARBA00022737"/>
    </source>
</evidence>
<keyword evidence="3" id="KW-0677">Repeat</keyword>
<dbReference type="GO" id="GO:0061608">
    <property type="term" value="F:nuclear import signal receptor activity"/>
    <property type="evidence" value="ECO:0007669"/>
    <property type="project" value="InterPro"/>
</dbReference>
<dbReference type="Gene3D" id="1.25.10.10">
    <property type="entry name" value="Leucine-rich Repeat Variant"/>
    <property type="match status" value="1"/>
</dbReference>
<dbReference type="Gene3D" id="1.20.5.690">
    <property type="entry name" value="Importin-alpha, importin-beta-binding domain"/>
    <property type="match status" value="1"/>
</dbReference>
<evidence type="ECO:0000313" key="9">
    <source>
        <dbReference type="Proteomes" id="UP000091820"/>
    </source>
</evidence>
<evidence type="ECO:0000256" key="4">
    <source>
        <dbReference type="ARBA" id="ARBA00022927"/>
    </source>
</evidence>
<dbReference type="AlphaFoldDB" id="A0A1A9WCB0"/>
<dbReference type="Pfam" id="PF01749">
    <property type="entry name" value="IBB"/>
    <property type="match status" value="1"/>
</dbReference>
<dbReference type="GO" id="GO:0006607">
    <property type="term" value="P:NLS-bearing protein import into nucleus"/>
    <property type="evidence" value="ECO:0007669"/>
    <property type="project" value="UniProtKB-ARBA"/>
</dbReference>
<dbReference type="InterPro" id="IPR032413">
    <property type="entry name" value="Arm_3"/>
</dbReference>
<dbReference type="PROSITE" id="PS51214">
    <property type="entry name" value="IBB"/>
    <property type="match status" value="1"/>
</dbReference>
<feature type="repeat" description="ARM" evidence="6">
    <location>
        <begin position="327"/>
        <end position="369"/>
    </location>
</feature>
<evidence type="ECO:0000256" key="1">
    <source>
        <dbReference type="ARBA" id="ARBA00010394"/>
    </source>
</evidence>
<evidence type="ECO:0000256" key="5">
    <source>
        <dbReference type="PIRNR" id="PIRNR005673"/>
    </source>
</evidence>
<dbReference type="SMART" id="SM00185">
    <property type="entry name" value="ARM"/>
    <property type="match status" value="8"/>
</dbReference>
<feature type="repeat" description="ARM" evidence="6">
    <location>
        <begin position="158"/>
        <end position="186"/>
    </location>
</feature>
<reference evidence="8" key="2">
    <citation type="submission" date="2020-05" db="UniProtKB">
        <authorList>
            <consortium name="EnsemblMetazoa"/>
        </authorList>
    </citation>
    <scope>IDENTIFICATION</scope>
    <source>
        <strain evidence="8">IAEA</strain>
    </source>
</reference>
<dbReference type="VEuPathDB" id="VectorBase:GBRI014271"/>
<dbReference type="PIRSF" id="PIRSF005673">
    <property type="entry name" value="Importin_alpha"/>
    <property type="match status" value="1"/>
</dbReference>
<proteinExistence type="inferred from homology"/>
<protein>
    <recommendedName>
        <fullName evidence="5">Importin subunit alpha</fullName>
    </recommendedName>
</protein>
<evidence type="ECO:0000256" key="6">
    <source>
        <dbReference type="PROSITE-ProRule" id="PRU00259"/>
    </source>
</evidence>
<dbReference type="InterPro" id="IPR016024">
    <property type="entry name" value="ARM-type_fold"/>
</dbReference>
<dbReference type="InterPro" id="IPR036975">
    <property type="entry name" value="Importin-a_IBB_sf"/>
</dbReference>
<accession>A0A1A9WCB0</accession>
<evidence type="ECO:0000259" key="7">
    <source>
        <dbReference type="PROSITE" id="PS51214"/>
    </source>
</evidence>
<dbReference type="InterPro" id="IPR000225">
    <property type="entry name" value="Armadillo"/>
</dbReference>
<comment type="similarity">
    <text evidence="1 5">Belongs to the importin alpha family.</text>
</comment>
<dbReference type="Pfam" id="PF16186">
    <property type="entry name" value="Arm_3"/>
    <property type="match status" value="1"/>
</dbReference>
<organism evidence="8 9">
    <name type="scientific">Glossina brevipalpis</name>
    <dbReference type="NCBI Taxonomy" id="37001"/>
    <lineage>
        <taxon>Eukaryota</taxon>
        <taxon>Metazoa</taxon>
        <taxon>Ecdysozoa</taxon>
        <taxon>Arthropoda</taxon>
        <taxon>Hexapoda</taxon>
        <taxon>Insecta</taxon>
        <taxon>Pterygota</taxon>
        <taxon>Neoptera</taxon>
        <taxon>Endopterygota</taxon>
        <taxon>Diptera</taxon>
        <taxon>Brachycera</taxon>
        <taxon>Muscomorpha</taxon>
        <taxon>Hippoboscoidea</taxon>
        <taxon>Glossinidae</taxon>
        <taxon>Glossina</taxon>
    </lineage>
</organism>
<dbReference type="Pfam" id="PF00514">
    <property type="entry name" value="Arm"/>
    <property type="match status" value="6"/>
</dbReference>
<name>A0A1A9WCB0_9MUSC</name>
<dbReference type="InterPro" id="IPR024931">
    <property type="entry name" value="Importin_alpha"/>
</dbReference>
<dbReference type="PROSITE" id="PS50176">
    <property type="entry name" value="ARM_REPEAT"/>
    <property type="match status" value="3"/>
</dbReference>
<sequence length="524" mass="58881">MLVRRRTMNMERKNSYKSNAINTDDSRSRRHTVIVELRKSKKEDHLFKRRNINENDLVSPIKESDCQSPKSMYMDETFRAMCSEDPQMQFSGMLGARKFLSRQKNPPIDEMIDLGIVPLCIEFLQKTEYPHLQIEAAWALTNIASGNSNQTGCVVNHNAVPLFVKLLYSEYSNLAEQCVWALGNIAGDGPIYRDIVIQNNAIDGILQLLYKDTSLSVQRNLVWLMSNLCRNKNPIPPFEEVKRLLPILSKLLWSSDEQVITDVCWALSYVTDDNDMKTQAVIDTGALPRLVSLLDANHPGILVPALRTVGNIVTGTDQQTDAVIAAGALLKLKKLLKYQKPNIVKETSWTLSNITAGNRDQIQAVIDSGIFEEIRNILKHGDFKSQKEAAYVVTNTSTGGTPQQVMALIEKYQILKPLCDLLEANDQHTIIVVLSGLMQIFGLINRMGGIENFCVVFEEIGALDKLEKLQQHENEDIYKKAFIIIDTYFSEVDPVEADLAPQELDGTLEFNPNESKAPGGGFTF</sequence>
<dbReference type="GO" id="GO:0005737">
    <property type="term" value="C:cytoplasm"/>
    <property type="evidence" value="ECO:0007669"/>
    <property type="project" value="InterPro"/>
</dbReference>
<keyword evidence="4 5" id="KW-0653">Protein transport</keyword>
<dbReference type="SUPFAM" id="SSF48371">
    <property type="entry name" value="ARM repeat"/>
    <property type="match status" value="1"/>
</dbReference>
<evidence type="ECO:0000313" key="8">
    <source>
        <dbReference type="EnsemblMetazoa" id="GBRI014271-PA"/>
    </source>
</evidence>
<dbReference type="InterPro" id="IPR002652">
    <property type="entry name" value="Importin-a_IBB"/>
</dbReference>
<dbReference type="InterPro" id="IPR011989">
    <property type="entry name" value="ARM-like"/>
</dbReference>
<dbReference type="Proteomes" id="UP000091820">
    <property type="component" value="Unassembled WGS sequence"/>
</dbReference>
<keyword evidence="9" id="KW-1185">Reference proteome</keyword>
<dbReference type="EnsemblMetazoa" id="GBRI014271-RA">
    <property type="protein sequence ID" value="GBRI014271-PA"/>
    <property type="gene ID" value="GBRI014271"/>
</dbReference>
<keyword evidence="2 5" id="KW-0813">Transport</keyword>
<evidence type="ECO:0000256" key="2">
    <source>
        <dbReference type="ARBA" id="ARBA00022448"/>
    </source>
</evidence>
<feature type="domain" description="IBB" evidence="7">
    <location>
        <begin position="1"/>
        <end position="59"/>
    </location>
</feature>
<feature type="repeat" description="ARM" evidence="6">
    <location>
        <begin position="285"/>
        <end position="327"/>
    </location>
</feature>
<dbReference type="STRING" id="37001.A0A1A9WCB0"/>